<reference evidence="2" key="1">
    <citation type="journal article" date="2010" name="Nat. Biotechnol.">
        <title>Draft genome sequence of the oilseed species Ricinus communis.</title>
        <authorList>
            <person name="Chan A.P."/>
            <person name="Crabtree J."/>
            <person name="Zhao Q."/>
            <person name="Lorenzi H."/>
            <person name="Orvis J."/>
            <person name="Puiu D."/>
            <person name="Melake-Berhan A."/>
            <person name="Jones K.M."/>
            <person name="Redman J."/>
            <person name="Chen G."/>
            <person name="Cahoon E.B."/>
            <person name="Gedil M."/>
            <person name="Stanke M."/>
            <person name="Haas B.J."/>
            <person name="Wortman J.R."/>
            <person name="Fraser-Liggett C.M."/>
            <person name="Ravel J."/>
            <person name="Rabinowicz P.D."/>
        </authorList>
    </citation>
    <scope>NUCLEOTIDE SEQUENCE [LARGE SCALE GENOMIC DNA]</scope>
    <source>
        <strain evidence="2">cv. Hale</strain>
    </source>
</reference>
<gene>
    <name evidence="1" type="ORF">RCOM_1887330</name>
</gene>
<proteinExistence type="predicted"/>
<evidence type="ECO:0000313" key="1">
    <source>
        <dbReference type="EMBL" id="EEF26233.1"/>
    </source>
</evidence>
<dbReference type="InParanoid" id="B9TD31"/>
<sequence>MKSEVLRTNVVTTSFPRSAVRHSKARKACLALAACHETFHLGLASIKGRLDVALNRVAAIYRLSESELKAYYETVKNDWLRRNQFSWVLDVSLVNGQPLEVKEQWNPQDDGSLTTENSYGDSHTHILNAHWTVKGSRTGSLLSLSDFMLRSGKR</sequence>
<dbReference type="EMBL" id="EQ977839">
    <property type="protein sequence ID" value="EEF26233.1"/>
    <property type="molecule type" value="Genomic_DNA"/>
</dbReference>
<protein>
    <submittedName>
        <fullName evidence="1">Uncharacterized protein</fullName>
    </submittedName>
</protein>
<keyword evidence="2" id="KW-1185">Reference proteome</keyword>
<organism evidence="1 2">
    <name type="scientific">Ricinus communis</name>
    <name type="common">Castor bean</name>
    <dbReference type="NCBI Taxonomy" id="3988"/>
    <lineage>
        <taxon>Eukaryota</taxon>
        <taxon>Viridiplantae</taxon>
        <taxon>Streptophyta</taxon>
        <taxon>Embryophyta</taxon>
        <taxon>Tracheophyta</taxon>
        <taxon>Spermatophyta</taxon>
        <taxon>Magnoliopsida</taxon>
        <taxon>eudicotyledons</taxon>
        <taxon>Gunneridae</taxon>
        <taxon>Pentapetalae</taxon>
        <taxon>rosids</taxon>
        <taxon>fabids</taxon>
        <taxon>Malpighiales</taxon>
        <taxon>Euphorbiaceae</taxon>
        <taxon>Acalyphoideae</taxon>
        <taxon>Acalypheae</taxon>
        <taxon>Ricinus</taxon>
    </lineage>
</organism>
<evidence type="ECO:0000313" key="2">
    <source>
        <dbReference type="Proteomes" id="UP000008311"/>
    </source>
</evidence>
<accession>B9TD31</accession>
<dbReference type="AlphaFoldDB" id="B9TD31"/>
<name>B9TD31_RICCO</name>
<dbReference type="Proteomes" id="UP000008311">
    <property type="component" value="Unassembled WGS sequence"/>
</dbReference>